<dbReference type="SMR" id="A0A803MMS4"/>
<dbReference type="Pfam" id="PF07859">
    <property type="entry name" value="Abhydrolase_3"/>
    <property type="match status" value="1"/>
</dbReference>
<dbReference type="EnsemblPlants" id="AUR62032575-RA">
    <property type="protein sequence ID" value="AUR62032575-RA:cds"/>
    <property type="gene ID" value="AUR62032575"/>
</dbReference>
<dbReference type="InterPro" id="IPR029058">
    <property type="entry name" value="AB_hydrolase_fold"/>
</dbReference>
<comment type="similarity">
    <text evidence="1">Belongs to the 'GDXG' lipolytic enzyme family.</text>
</comment>
<dbReference type="PANTHER" id="PTHR23024:SF135">
    <property type="entry name" value="CELL DEATH ASSOCIATED PROTEIN"/>
    <property type="match status" value="1"/>
</dbReference>
<evidence type="ECO:0000256" key="1">
    <source>
        <dbReference type="ARBA" id="ARBA00010515"/>
    </source>
</evidence>
<name>A0A803MMS4_CHEQI</name>
<evidence type="ECO:0000313" key="3">
    <source>
        <dbReference type="EnsemblPlants" id="AUR62032575-RA:cds"/>
    </source>
</evidence>
<keyword evidence="4" id="KW-1185">Reference proteome</keyword>
<dbReference type="GeneID" id="110718167"/>
<dbReference type="PANTHER" id="PTHR23024">
    <property type="entry name" value="ARYLACETAMIDE DEACETYLASE"/>
    <property type="match status" value="1"/>
</dbReference>
<dbReference type="SUPFAM" id="SSF53474">
    <property type="entry name" value="alpha/beta-Hydrolases"/>
    <property type="match status" value="1"/>
</dbReference>
<feature type="domain" description="Alpha/beta hydrolase fold-3" evidence="2">
    <location>
        <begin position="84"/>
        <end position="306"/>
    </location>
</feature>
<accession>A0A803MMS4</accession>
<dbReference type="AlphaFoldDB" id="A0A803MMS4"/>
<evidence type="ECO:0000313" key="4">
    <source>
        <dbReference type="Proteomes" id="UP000596660"/>
    </source>
</evidence>
<sequence length="336" mass="37419">MPVQERNLVDEVSGWLRIYDDGSVDRSWVGPPEVKFMVDPVSAHEEFIDGVAVRDVNLKSGPRVRVYMPETRPEDDPNEKLPVILHFPGGGFCISEADWFMYYVFYSKLAKLGRAIVVSVYLQHAPENRLPSAVNEGFSALLWLTSLAQSKAHDEWLTGRADFGRVFLIGDSSGGNLVHEVGAQGGKTNLSPLKLAGSIPIHPGVVRATRSRSESEMPQTPFLTLDMADKFLSLALPIGSTKDHPITCPMGPAAPPLDGLQLPPIMYCVAEKDLFIDTQMEFYEALKKANKNVELYMSENVTHSFYLNKMAVDHDPQTKAQTDNLYDAIIDFIKRH</sequence>
<dbReference type="OrthoDB" id="408631at2759"/>
<dbReference type="KEGG" id="cqi:110718167"/>
<dbReference type="InterPro" id="IPR013094">
    <property type="entry name" value="AB_hydrolase_3"/>
</dbReference>
<dbReference type="Gene3D" id="3.40.50.1820">
    <property type="entry name" value="alpha/beta hydrolase"/>
    <property type="match status" value="1"/>
</dbReference>
<protein>
    <recommendedName>
        <fullName evidence="2">Alpha/beta hydrolase fold-3 domain-containing protein</fullName>
    </recommendedName>
</protein>
<dbReference type="GO" id="GO:0016787">
    <property type="term" value="F:hydrolase activity"/>
    <property type="evidence" value="ECO:0007669"/>
    <property type="project" value="InterPro"/>
</dbReference>
<gene>
    <name evidence="3" type="primary">LOC110718167</name>
</gene>
<evidence type="ECO:0000259" key="2">
    <source>
        <dbReference type="Pfam" id="PF07859"/>
    </source>
</evidence>
<dbReference type="Gramene" id="AUR62032575-RA">
    <property type="protein sequence ID" value="AUR62032575-RA:cds"/>
    <property type="gene ID" value="AUR62032575"/>
</dbReference>
<dbReference type="InterPro" id="IPR050466">
    <property type="entry name" value="Carboxylest/Gibb_receptor"/>
</dbReference>
<dbReference type="RefSeq" id="XP_021752665.1">
    <property type="nucleotide sequence ID" value="XM_021896973.1"/>
</dbReference>
<proteinExistence type="inferred from homology"/>
<organism evidence="3 4">
    <name type="scientific">Chenopodium quinoa</name>
    <name type="common">Quinoa</name>
    <dbReference type="NCBI Taxonomy" id="63459"/>
    <lineage>
        <taxon>Eukaryota</taxon>
        <taxon>Viridiplantae</taxon>
        <taxon>Streptophyta</taxon>
        <taxon>Embryophyta</taxon>
        <taxon>Tracheophyta</taxon>
        <taxon>Spermatophyta</taxon>
        <taxon>Magnoliopsida</taxon>
        <taxon>eudicotyledons</taxon>
        <taxon>Gunneridae</taxon>
        <taxon>Pentapetalae</taxon>
        <taxon>Caryophyllales</taxon>
        <taxon>Chenopodiaceae</taxon>
        <taxon>Chenopodioideae</taxon>
        <taxon>Atripliceae</taxon>
        <taxon>Chenopodium</taxon>
    </lineage>
</organism>
<dbReference type="Proteomes" id="UP000596660">
    <property type="component" value="Unplaced"/>
</dbReference>
<dbReference type="OMA" id="GGFCFSH"/>
<reference evidence="3" key="1">
    <citation type="journal article" date="2017" name="Nature">
        <title>The genome of Chenopodium quinoa.</title>
        <authorList>
            <person name="Jarvis D.E."/>
            <person name="Ho Y.S."/>
            <person name="Lightfoot D.J."/>
            <person name="Schmoeckel S.M."/>
            <person name="Li B."/>
            <person name="Borm T.J.A."/>
            <person name="Ohyanagi H."/>
            <person name="Mineta K."/>
            <person name="Michell C.T."/>
            <person name="Saber N."/>
            <person name="Kharbatia N.M."/>
            <person name="Rupper R.R."/>
            <person name="Sharp A.R."/>
            <person name="Dally N."/>
            <person name="Boughton B.A."/>
            <person name="Woo Y.H."/>
            <person name="Gao G."/>
            <person name="Schijlen E.G.W.M."/>
            <person name="Guo X."/>
            <person name="Momin A.A."/>
            <person name="Negrao S."/>
            <person name="Al-Babili S."/>
            <person name="Gehring C."/>
            <person name="Roessner U."/>
            <person name="Jung C."/>
            <person name="Murphy K."/>
            <person name="Arold S.T."/>
            <person name="Gojobori T."/>
            <person name="van der Linden C.G."/>
            <person name="van Loo E.N."/>
            <person name="Jellen E.N."/>
            <person name="Maughan P.J."/>
            <person name="Tester M."/>
        </authorList>
    </citation>
    <scope>NUCLEOTIDE SEQUENCE [LARGE SCALE GENOMIC DNA]</scope>
    <source>
        <strain evidence="3">cv. PI 614886</strain>
    </source>
</reference>
<reference evidence="3" key="2">
    <citation type="submission" date="2021-03" db="UniProtKB">
        <authorList>
            <consortium name="EnsemblPlants"/>
        </authorList>
    </citation>
    <scope>IDENTIFICATION</scope>
</reference>